<dbReference type="PANTHER" id="PTHR22899:SF0">
    <property type="entry name" value="F-BOX ASSOCIATED DOMAIN-CONTAINING PROTEIN-RELATED"/>
    <property type="match status" value="1"/>
</dbReference>
<dbReference type="InterPro" id="IPR053222">
    <property type="entry name" value="Zygotic_Embryogenesis-Asso"/>
</dbReference>
<dbReference type="RefSeq" id="XP_003098946.2">
    <property type="nucleotide sequence ID" value="XM_003098898.2"/>
</dbReference>
<dbReference type="Pfam" id="PF07735">
    <property type="entry name" value="FBA_2"/>
    <property type="match status" value="1"/>
</dbReference>
<sequence>MTSSFLLFNLPFEAILHVLKSMDYGEFIAISLLSKRAKQSVESMNLYCRKAFAFISNPIRLFMYFDEAGVELRFTADNVSEEQTSGSLSLTKKMELEIYINRLVKIELSMIEVCIKKWFNHLNAVFHFSELNCLQFGENTSRFDIKELQIMFCSYDVLRISSDNESDLKSILKHFPTRRLFFDNDVFNHLENPYPVLIQNYDKLVIDPDMESPNTLQFDDLLIINSKTIEIYNMNWTVKKVNRLLKHWIKGSNPRMERLAIHFFSLKVTNLFEILKGIKYVEMPAEHTRWFKSCKGFEAVRGGHDFYRCDGTKATLTIPAYTTHMVEMYVWYPHCVGEVEEMEN</sequence>
<dbReference type="EMBL" id="WUAV01000003">
    <property type="protein sequence ID" value="KAF1760246.1"/>
    <property type="molecule type" value="Genomic_DNA"/>
</dbReference>
<dbReference type="InterPro" id="IPR012885">
    <property type="entry name" value="F-box_Sdz-33"/>
</dbReference>
<feature type="domain" description="F-box" evidence="1">
    <location>
        <begin position="4"/>
        <end position="50"/>
    </location>
</feature>
<name>A0A6A5H0F2_CAERE</name>
<evidence type="ECO:0000313" key="3">
    <source>
        <dbReference type="Proteomes" id="UP000483820"/>
    </source>
</evidence>
<accession>A0A6A5H0F2</accession>
<dbReference type="KEGG" id="crq:GCK72_008492"/>
<proteinExistence type="predicted"/>
<protein>
    <recommendedName>
        <fullName evidence="1">F-box domain-containing protein</fullName>
    </recommendedName>
</protein>
<dbReference type="InterPro" id="IPR001810">
    <property type="entry name" value="F-box_dom"/>
</dbReference>
<evidence type="ECO:0000259" key="1">
    <source>
        <dbReference type="PROSITE" id="PS50181"/>
    </source>
</evidence>
<dbReference type="GeneID" id="9816995"/>
<gene>
    <name evidence="2" type="ORF">GCK72_008492</name>
</gene>
<dbReference type="PROSITE" id="PS50181">
    <property type="entry name" value="FBOX"/>
    <property type="match status" value="1"/>
</dbReference>
<dbReference type="Pfam" id="PF00646">
    <property type="entry name" value="F-box"/>
    <property type="match status" value="1"/>
</dbReference>
<comment type="caution">
    <text evidence="2">The sequence shown here is derived from an EMBL/GenBank/DDBJ whole genome shotgun (WGS) entry which is preliminary data.</text>
</comment>
<dbReference type="CTD" id="9816995"/>
<dbReference type="Proteomes" id="UP000483820">
    <property type="component" value="Chromosome III"/>
</dbReference>
<evidence type="ECO:0000313" key="2">
    <source>
        <dbReference type="EMBL" id="KAF1760246.1"/>
    </source>
</evidence>
<dbReference type="PANTHER" id="PTHR22899">
    <property type="entry name" value="CYCLIN-RELATED F-BOX FAMILY"/>
    <property type="match status" value="1"/>
</dbReference>
<reference evidence="2 3" key="1">
    <citation type="submission" date="2019-12" db="EMBL/GenBank/DDBJ databases">
        <title>Chromosome-level assembly of the Caenorhabditis remanei genome.</title>
        <authorList>
            <person name="Teterina A.A."/>
            <person name="Willis J.H."/>
            <person name="Phillips P.C."/>
        </authorList>
    </citation>
    <scope>NUCLEOTIDE SEQUENCE [LARGE SCALE GENOMIC DNA]</scope>
    <source>
        <strain evidence="2 3">PX506</strain>
        <tissue evidence="2">Whole organism</tissue>
    </source>
</reference>
<organism evidence="2 3">
    <name type="scientific">Caenorhabditis remanei</name>
    <name type="common">Caenorhabditis vulgaris</name>
    <dbReference type="NCBI Taxonomy" id="31234"/>
    <lineage>
        <taxon>Eukaryota</taxon>
        <taxon>Metazoa</taxon>
        <taxon>Ecdysozoa</taxon>
        <taxon>Nematoda</taxon>
        <taxon>Chromadorea</taxon>
        <taxon>Rhabditida</taxon>
        <taxon>Rhabditina</taxon>
        <taxon>Rhabditomorpha</taxon>
        <taxon>Rhabditoidea</taxon>
        <taxon>Rhabditidae</taxon>
        <taxon>Peloderinae</taxon>
        <taxon>Caenorhabditis</taxon>
    </lineage>
</organism>
<dbReference type="AlphaFoldDB" id="A0A6A5H0F2"/>